<organism evidence="1 2">
    <name type="scientific">Treponema berlinense</name>
    <dbReference type="NCBI Taxonomy" id="225004"/>
    <lineage>
        <taxon>Bacteria</taxon>
        <taxon>Pseudomonadati</taxon>
        <taxon>Spirochaetota</taxon>
        <taxon>Spirochaetia</taxon>
        <taxon>Spirochaetales</taxon>
        <taxon>Treponemataceae</taxon>
        <taxon>Treponema</taxon>
    </lineage>
</organism>
<keyword evidence="2" id="KW-1185">Reference proteome</keyword>
<dbReference type="EMBL" id="FUXC01000010">
    <property type="protein sequence ID" value="SJZ94114.1"/>
    <property type="molecule type" value="Genomic_DNA"/>
</dbReference>
<dbReference type="GeneID" id="303367917"/>
<dbReference type="OrthoDB" id="9898364at2"/>
<proteinExistence type="predicted"/>
<gene>
    <name evidence="1" type="ORF">SAMN02745152_01686</name>
</gene>
<dbReference type="Proteomes" id="UP000190395">
    <property type="component" value="Unassembled WGS sequence"/>
</dbReference>
<evidence type="ECO:0000313" key="2">
    <source>
        <dbReference type="Proteomes" id="UP000190395"/>
    </source>
</evidence>
<reference evidence="1 2" key="1">
    <citation type="submission" date="2017-02" db="EMBL/GenBank/DDBJ databases">
        <authorList>
            <person name="Peterson S.W."/>
        </authorList>
    </citation>
    <scope>NUCLEOTIDE SEQUENCE [LARGE SCALE GENOMIC DNA]</scope>
    <source>
        <strain evidence="1 2">ATCC BAA-909</strain>
    </source>
</reference>
<dbReference type="RefSeq" id="WP_078931420.1">
    <property type="nucleotide sequence ID" value="NZ_FUXC01000010.1"/>
</dbReference>
<name>A0A1T4PR51_9SPIR</name>
<sequence>MKKLFLLSFILQIFFPFFGKESQFNFELKSSGNFYFSANEQNSFSGSGGILLNFGSIFLRGFVSVPKSEFSEISSAFKSKNFNSIFSDRRWSANSTLFKNTIPLTLAAGSISFSKSIGRLKNPVPAISSNPVQKSFPVSAGIGYSLPGISSTEKPPAFFCSLDFFKKNIPVLVQAAFRNEDRAAFFSSKTKIHFSKKVFLQSHITFSSTILENNSAYLKKNNCDFTSQRCNSFFWENFFISPFFKFNFYSCFQQNPYGINVFYFNSKVRLSAQNFILDASFFAIPTTKISPKAVPLISSDSSIIKTVEQASLNPQLVFLTNGGNLLRFGVTATETWKIAGTSEVSSINTAKIAAGFIFEKPNFSFKSNFTGGNLLISGNPPSKSSIPNKFYEILFGISKTSPAFSENFTVKGRQYPSQTENDSVKQEFSLDSSISVGKKRSIKLSGSLTSVLSNGTKDSSTYSLSAVWKIKKKHFSSSIKITFKQKN</sequence>
<dbReference type="STRING" id="225004.SAMN02745152_01686"/>
<accession>A0A1T4PR51</accession>
<evidence type="ECO:0000313" key="1">
    <source>
        <dbReference type="EMBL" id="SJZ94114.1"/>
    </source>
</evidence>
<protein>
    <submittedName>
        <fullName evidence="1">Uncharacterized protein</fullName>
    </submittedName>
</protein>
<dbReference type="AlphaFoldDB" id="A0A1T4PR51"/>